<dbReference type="Pfam" id="PF07891">
    <property type="entry name" value="DUF1666"/>
    <property type="match status" value="1"/>
</dbReference>
<evidence type="ECO:0008006" key="5">
    <source>
        <dbReference type="Google" id="ProtNLM"/>
    </source>
</evidence>
<dbReference type="AlphaFoldDB" id="A0AAN7KT07"/>
<accession>A0AAN7KT07</accession>
<evidence type="ECO:0000256" key="1">
    <source>
        <dbReference type="SAM" id="MobiDB-lite"/>
    </source>
</evidence>
<name>A0AAN7KT07_9MYRT</name>
<evidence type="ECO:0000313" key="4">
    <source>
        <dbReference type="Proteomes" id="UP001345219"/>
    </source>
</evidence>
<feature type="transmembrane region" description="Helical" evidence="2">
    <location>
        <begin position="66"/>
        <end position="84"/>
    </location>
</feature>
<protein>
    <recommendedName>
        <fullName evidence="5">Ribosomal protein L34Ae</fullName>
    </recommendedName>
</protein>
<gene>
    <name evidence="3" type="ORF">SAY87_027876</name>
</gene>
<dbReference type="PANTHER" id="PTHR46741:SF7">
    <property type="entry name" value="TRANSMEMBRANE PROTEIN"/>
    <property type="match status" value="1"/>
</dbReference>
<keyword evidence="2" id="KW-0472">Membrane</keyword>
<reference evidence="3 4" key="1">
    <citation type="journal article" date="2023" name="Hortic Res">
        <title>Pangenome of water caltrop reveals structural variations and asymmetric subgenome divergence after allopolyploidization.</title>
        <authorList>
            <person name="Zhang X."/>
            <person name="Chen Y."/>
            <person name="Wang L."/>
            <person name="Yuan Y."/>
            <person name="Fang M."/>
            <person name="Shi L."/>
            <person name="Lu R."/>
            <person name="Comes H.P."/>
            <person name="Ma Y."/>
            <person name="Chen Y."/>
            <person name="Huang G."/>
            <person name="Zhou Y."/>
            <person name="Zheng Z."/>
            <person name="Qiu Y."/>
        </authorList>
    </citation>
    <scope>NUCLEOTIDE SEQUENCE [LARGE SCALE GENOMIC DNA]</scope>
    <source>
        <tissue evidence="3">Roots</tissue>
    </source>
</reference>
<dbReference type="InterPro" id="IPR012870">
    <property type="entry name" value="DUF1666"/>
</dbReference>
<dbReference type="Proteomes" id="UP001345219">
    <property type="component" value="Chromosome 22"/>
</dbReference>
<dbReference type="EMBL" id="JAXIOK010000004">
    <property type="protein sequence ID" value="KAK4772857.1"/>
    <property type="molecule type" value="Genomic_DNA"/>
</dbReference>
<keyword evidence="2" id="KW-1133">Transmembrane helix</keyword>
<keyword evidence="2" id="KW-0812">Transmembrane</keyword>
<keyword evidence="4" id="KW-1185">Reference proteome</keyword>
<comment type="caution">
    <text evidence="3">The sequence shown here is derived from an EMBL/GenBank/DDBJ whole genome shotgun (WGS) entry which is preliminary data.</text>
</comment>
<feature type="region of interest" description="Disordered" evidence="1">
    <location>
        <begin position="158"/>
        <end position="193"/>
    </location>
</feature>
<evidence type="ECO:0000313" key="3">
    <source>
        <dbReference type="EMBL" id="KAK4772857.1"/>
    </source>
</evidence>
<feature type="transmembrane region" description="Helical" evidence="2">
    <location>
        <begin position="35"/>
        <end position="59"/>
    </location>
</feature>
<feature type="compositionally biased region" description="Polar residues" evidence="1">
    <location>
        <begin position="165"/>
        <end position="174"/>
    </location>
</feature>
<organism evidence="3 4">
    <name type="scientific">Trapa incisa</name>
    <dbReference type="NCBI Taxonomy" id="236973"/>
    <lineage>
        <taxon>Eukaryota</taxon>
        <taxon>Viridiplantae</taxon>
        <taxon>Streptophyta</taxon>
        <taxon>Embryophyta</taxon>
        <taxon>Tracheophyta</taxon>
        <taxon>Spermatophyta</taxon>
        <taxon>Magnoliopsida</taxon>
        <taxon>eudicotyledons</taxon>
        <taxon>Gunneridae</taxon>
        <taxon>Pentapetalae</taxon>
        <taxon>rosids</taxon>
        <taxon>malvids</taxon>
        <taxon>Myrtales</taxon>
        <taxon>Lythraceae</taxon>
        <taxon>Trapa</taxon>
    </lineage>
</organism>
<proteinExistence type="predicted"/>
<sequence length="625" mass="71588">MEFYASTWKTIELYLLSCNGQNKWILLSFYIGPPFLILCRFFLWLKALIDVFCFIIIFFLDSARLLVVRIYSSVVSAATYWFSFIRIRVHLRSGDRGVLEIAEDYQAFHSFSFLCQAAAGSEPKVFAEETIDIDKEEEDEIELREAYEDFVEFDNLMPNRDDNAGDTNESTSHSYDGIGEVMPNRDGDAESSNQSRFLGNIAMAEDGDSLSMPSPSPIFIWSWPESPLAHYGKAKPSYSTEEDESETMAGMLHEDTPSPHEHLCLQDTGISEDSASSCPQESYCSELSEWPRQEEETGDRVTNAVLLAMEENSTRKESDSFYLKYSERMKWFDALGDERTCGINAVMDKTFESTTMGSPIWGDKSTKKMLLKSLQIDVELAYVAQICLSWEALHYQYQKVDRPPASSCSRARVSGNMRLAKEFQKFHVLIDRFIEEETNGRKRYEYFVGRRSSGSLKGLLQVPELSGLSVEVENQTSENISVLQTKKMREAMEECIRALFDFLETEKGKSSWKLKSSLWSFSPVEDPRDLQLFHDLTKRHQKMVQVLKDLHGKKEYRISSTNPGEGYQRKEILFTMIDLKLVSRVLKMKNISSSQLKWCQSKVDNISFHRGTVVRGGAYPLFPVS</sequence>
<evidence type="ECO:0000256" key="2">
    <source>
        <dbReference type="SAM" id="Phobius"/>
    </source>
</evidence>
<dbReference type="PANTHER" id="PTHR46741">
    <property type="entry name" value="OS09G0413600 PROTEIN"/>
    <property type="match status" value="1"/>
</dbReference>